<sequence>MAQKKVIAVIFGGRSVEHDVSVLTGLQFLEALDPGQYDGLPIYVDPLGQWWTGDALTKRAHYPLKSDKHKDLRQVMLDLATPATGRPQLVSFTKGMMGEKRTVIPFDLMVPAIHGSNGEDGSLQGLLEFADIPFAGCRSLGAAATMDKVFAKSVARTGGIQVLPELALNRPLRGTFLDPETLEGQLKSAFGAVTYPYIVKPCNLGSSVGVGKADDMDGLIAALMSAFRLDSRVLIEPFVANLTEYNIAVRRGGDGTILTSAIERPLREAELLDFKNKYLAGGEPGGPKLDTGPSEGMASLNRELNPTELTDAQESFIRDSASRMFDLLSLGGSVRVDFLSNSETGELWLNEVNTIPGSFAYFLWEAAATPTSFLELTSAIIEEGFRLSADRLGSTDSGLGGATIFKGKD</sequence>
<evidence type="ECO:0000259" key="17">
    <source>
        <dbReference type="PROSITE" id="PS50975"/>
    </source>
</evidence>
<dbReference type="SUPFAM" id="SSF56059">
    <property type="entry name" value="Glutathione synthetase ATP-binding domain-like"/>
    <property type="match status" value="1"/>
</dbReference>
<keyword evidence="19" id="KW-1185">Reference proteome</keyword>
<keyword evidence="7 15" id="KW-0963">Cytoplasm</keyword>
<evidence type="ECO:0000256" key="7">
    <source>
        <dbReference type="ARBA" id="ARBA00022490"/>
    </source>
</evidence>
<dbReference type="EMBL" id="FNAK01000001">
    <property type="protein sequence ID" value="SDD31880.1"/>
    <property type="molecule type" value="Genomic_DNA"/>
</dbReference>
<dbReference type="Gene3D" id="3.30.1490.20">
    <property type="entry name" value="ATP-grasp fold, A domain"/>
    <property type="match status" value="1"/>
</dbReference>
<dbReference type="HAMAP" id="MF_00047">
    <property type="entry name" value="Dala_Dala_lig"/>
    <property type="match status" value="1"/>
</dbReference>
<dbReference type="Pfam" id="PF01820">
    <property type="entry name" value="Dala_Dala_lig_N"/>
    <property type="match status" value="1"/>
</dbReference>
<dbReference type="GO" id="GO:0071555">
    <property type="term" value="P:cell wall organization"/>
    <property type="evidence" value="ECO:0007669"/>
    <property type="project" value="UniProtKB-KW"/>
</dbReference>
<proteinExistence type="inferred from homology"/>
<comment type="pathway">
    <text evidence="15">Cell wall biogenesis; peptidoglycan biosynthesis.</text>
</comment>
<keyword evidence="12 15" id="KW-0573">Peptidoglycan synthesis</keyword>
<evidence type="ECO:0000256" key="14">
    <source>
        <dbReference type="ARBA" id="ARBA00047614"/>
    </source>
</evidence>
<keyword evidence="8 15" id="KW-0436">Ligase</keyword>
<organism evidence="18 19">
    <name type="scientific">Kordiimonas lacus</name>
    <dbReference type="NCBI Taxonomy" id="637679"/>
    <lineage>
        <taxon>Bacteria</taxon>
        <taxon>Pseudomonadati</taxon>
        <taxon>Pseudomonadota</taxon>
        <taxon>Alphaproteobacteria</taxon>
        <taxon>Kordiimonadales</taxon>
        <taxon>Kordiimonadaceae</taxon>
        <taxon>Kordiimonas</taxon>
    </lineage>
</organism>
<comment type="similarity">
    <text evidence="5 15">Belongs to the D-alanine--D-alanine ligase family.</text>
</comment>
<dbReference type="InterPro" id="IPR005905">
    <property type="entry name" value="D_ala_D_ala"/>
</dbReference>
<dbReference type="UniPathway" id="UPA00219"/>
<dbReference type="Gene3D" id="3.40.50.20">
    <property type="match status" value="1"/>
</dbReference>
<evidence type="ECO:0000313" key="19">
    <source>
        <dbReference type="Proteomes" id="UP000183685"/>
    </source>
</evidence>
<dbReference type="SUPFAM" id="SSF52440">
    <property type="entry name" value="PreATP-grasp domain"/>
    <property type="match status" value="1"/>
</dbReference>
<evidence type="ECO:0000256" key="6">
    <source>
        <dbReference type="ARBA" id="ARBA00012216"/>
    </source>
</evidence>
<reference evidence="18 19" key="1">
    <citation type="submission" date="2016-10" db="EMBL/GenBank/DDBJ databases">
        <authorList>
            <person name="de Groot N.N."/>
        </authorList>
    </citation>
    <scope>NUCLEOTIDE SEQUENCE [LARGE SCALE GENOMIC DNA]</scope>
    <source>
        <strain evidence="18 19">CGMCC 1.9109</strain>
    </source>
</reference>
<evidence type="ECO:0000256" key="15">
    <source>
        <dbReference type="HAMAP-Rule" id="MF_00047"/>
    </source>
</evidence>
<dbReference type="PANTHER" id="PTHR23132:SF23">
    <property type="entry name" value="D-ALANINE--D-ALANINE LIGASE B"/>
    <property type="match status" value="1"/>
</dbReference>
<evidence type="ECO:0000256" key="11">
    <source>
        <dbReference type="ARBA" id="ARBA00022960"/>
    </source>
</evidence>
<dbReference type="GO" id="GO:0046872">
    <property type="term" value="F:metal ion binding"/>
    <property type="evidence" value="ECO:0007669"/>
    <property type="project" value="InterPro"/>
</dbReference>
<dbReference type="GO" id="GO:0008360">
    <property type="term" value="P:regulation of cell shape"/>
    <property type="evidence" value="ECO:0007669"/>
    <property type="project" value="UniProtKB-KW"/>
</dbReference>
<dbReference type="InterPro" id="IPR016185">
    <property type="entry name" value="PreATP-grasp_dom_sf"/>
</dbReference>
<evidence type="ECO:0000256" key="5">
    <source>
        <dbReference type="ARBA" id="ARBA00010871"/>
    </source>
</evidence>
<dbReference type="InterPro" id="IPR011761">
    <property type="entry name" value="ATP-grasp"/>
</dbReference>
<dbReference type="Pfam" id="PF07478">
    <property type="entry name" value="Dala_Dala_lig_C"/>
    <property type="match status" value="1"/>
</dbReference>
<comment type="function">
    <text evidence="3 15">Cell wall formation.</text>
</comment>
<dbReference type="Proteomes" id="UP000183685">
    <property type="component" value="Unassembled WGS sequence"/>
</dbReference>
<dbReference type="PROSITE" id="PS00843">
    <property type="entry name" value="DALA_DALA_LIGASE_1"/>
    <property type="match status" value="1"/>
</dbReference>
<dbReference type="GO" id="GO:0008716">
    <property type="term" value="F:D-alanine-D-alanine ligase activity"/>
    <property type="evidence" value="ECO:0007669"/>
    <property type="project" value="UniProtKB-UniRule"/>
</dbReference>
<keyword evidence="13 15" id="KW-0961">Cell wall biogenesis/degradation</keyword>
<dbReference type="PROSITE" id="PS50975">
    <property type="entry name" value="ATP_GRASP"/>
    <property type="match status" value="1"/>
</dbReference>
<feature type="domain" description="ATP-grasp" evidence="17">
    <location>
        <begin position="160"/>
        <end position="382"/>
    </location>
</feature>
<name>A0A1G6TS33_9PROT</name>
<accession>A0A1G6TS33</accession>
<dbReference type="AlphaFoldDB" id="A0A1G6TS33"/>
<evidence type="ECO:0000256" key="2">
    <source>
        <dbReference type="ARBA" id="ARBA00001946"/>
    </source>
</evidence>
<comment type="cofactor">
    <cofactor evidence="2">
        <name>Mg(2+)</name>
        <dbReference type="ChEBI" id="CHEBI:18420"/>
    </cofactor>
</comment>
<dbReference type="PANTHER" id="PTHR23132">
    <property type="entry name" value="D-ALANINE--D-ALANINE LIGASE"/>
    <property type="match status" value="1"/>
</dbReference>
<keyword evidence="9 16" id="KW-0547">Nucleotide-binding</keyword>
<comment type="catalytic activity">
    <reaction evidence="14 15">
        <text>2 D-alanine + ATP = D-alanyl-D-alanine + ADP + phosphate + H(+)</text>
        <dbReference type="Rhea" id="RHEA:11224"/>
        <dbReference type="ChEBI" id="CHEBI:15378"/>
        <dbReference type="ChEBI" id="CHEBI:30616"/>
        <dbReference type="ChEBI" id="CHEBI:43474"/>
        <dbReference type="ChEBI" id="CHEBI:57416"/>
        <dbReference type="ChEBI" id="CHEBI:57822"/>
        <dbReference type="ChEBI" id="CHEBI:456216"/>
        <dbReference type="EC" id="6.3.2.4"/>
    </reaction>
</comment>
<comment type="cofactor">
    <cofactor evidence="1">
        <name>Mn(2+)</name>
        <dbReference type="ChEBI" id="CHEBI:29035"/>
    </cofactor>
</comment>
<evidence type="ECO:0000256" key="10">
    <source>
        <dbReference type="ARBA" id="ARBA00022840"/>
    </source>
</evidence>
<dbReference type="GO" id="GO:0005524">
    <property type="term" value="F:ATP binding"/>
    <property type="evidence" value="ECO:0007669"/>
    <property type="project" value="UniProtKB-UniRule"/>
</dbReference>
<evidence type="ECO:0000256" key="9">
    <source>
        <dbReference type="ARBA" id="ARBA00022741"/>
    </source>
</evidence>
<dbReference type="Gene3D" id="3.30.470.20">
    <property type="entry name" value="ATP-grasp fold, B domain"/>
    <property type="match status" value="1"/>
</dbReference>
<evidence type="ECO:0000256" key="1">
    <source>
        <dbReference type="ARBA" id="ARBA00001936"/>
    </source>
</evidence>
<evidence type="ECO:0000256" key="12">
    <source>
        <dbReference type="ARBA" id="ARBA00022984"/>
    </source>
</evidence>
<dbReference type="InterPro" id="IPR011127">
    <property type="entry name" value="Dala_Dala_lig_N"/>
</dbReference>
<dbReference type="EC" id="6.3.2.4" evidence="6 15"/>
<gene>
    <name evidence="15" type="primary">ddl</name>
    <name evidence="18" type="ORF">SAMN04488071_0336</name>
</gene>
<dbReference type="OrthoDB" id="9813261at2"/>
<evidence type="ECO:0000256" key="8">
    <source>
        <dbReference type="ARBA" id="ARBA00022598"/>
    </source>
</evidence>
<protein>
    <recommendedName>
        <fullName evidence="6 15">D-alanine--D-alanine ligase</fullName>
        <ecNumber evidence="6 15">6.3.2.4</ecNumber>
    </recommendedName>
    <alternativeName>
        <fullName evidence="15">D-Ala-D-Ala ligase</fullName>
    </alternativeName>
    <alternativeName>
        <fullName evidence="15">D-alanylalanine synthetase</fullName>
    </alternativeName>
</protein>
<dbReference type="STRING" id="637679.GCA_001550055_00554"/>
<evidence type="ECO:0000256" key="16">
    <source>
        <dbReference type="PROSITE-ProRule" id="PRU00409"/>
    </source>
</evidence>
<dbReference type="GO" id="GO:0005737">
    <property type="term" value="C:cytoplasm"/>
    <property type="evidence" value="ECO:0007669"/>
    <property type="project" value="UniProtKB-SubCell"/>
</dbReference>
<evidence type="ECO:0000313" key="18">
    <source>
        <dbReference type="EMBL" id="SDD31880.1"/>
    </source>
</evidence>
<comment type="subcellular location">
    <subcellularLocation>
        <location evidence="4 15">Cytoplasm</location>
    </subcellularLocation>
</comment>
<dbReference type="PROSITE" id="PS00844">
    <property type="entry name" value="DALA_DALA_LIGASE_2"/>
    <property type="match status" value="1"/>
</dbReference>
<dbReference type="InterPro" id="IPR013815">
    <property type="entry name" value="ATP_grasp_subdomain_1"/>
</dbReference>
<evidence type="ECO:0000256" key="13">
    <source>
        <dbReference type="ARBA" id="ARBA00023316"/>
    </source>
</evidence>
<keyword evidence="10 16" id="KW-0067">ATP-binding</keyword>
<keyword evidence="11 15" id="KW-0133">Cell shape</keyword>
<evidence type="ECO:0000256" key="3">
    <source>
        <dbReference type="ARBA" id="ARBA00003921"/>
    </source>
</evidence>
<dbReference type="GO" id="GO:0009252">
    <property type="term" value="P:peptidoglycan biosynthetic process"/>
    <property type="evidence" value="ECO:0007669"/>
    <property type="project" value="UniProtKB-UniRule"/>
</dbReference>
<evidence type="ECO:0000256" key="4">
    <source>
        <dbReference type="ARBA" id="ARBA00004496"/>
    </source>
</evidence>
<dbReference type="InterPro" id="IPR000291">
    <property type="entry name" value="D-Ala_lig_Van_CS"/>
</dbReference>
<dbReference type="RefSeq" id="WP_068308630.1">
    <property type="nucleotide sequence ID" value="NZ_FNAK01000001.1"/>
</dbReference>
<dbReference type="InterPro" id="IPR011095">
    <property type="entry name" value="Dala_Dala_lig_C"/>
</dbReference>